<evidence type="ECO:0000313" key="8">
    <source>
        <dbReference type="Proteomes" id="UP000717328"/>
    </source>
</evidence>
<feature type="transmembrane region" description="Helical" evidence="6">
    <location>
        <begin position="58"/>
        <end position="82"/>
    </location>
</feature>
<evidence type="ECO:0000256" key="6">
    <source>
        <dbReference type="RuleBase" id="RU367008"/>
    </source>
</evidence>
<keyword evidence="3 6" id="KW-0812">Transmembrane</keyword>
<organism evidence="7 8">
    <name type="scientific">Sphagnurus paluster</name>
    <dbReference type="NCBI Taxonomy" id="117069"/>
    <lineage>
        <taxon>Eukaryota</taxon>
        <taxon>Fungi</taxon>
        <taxon>Dikarya</taxon>
        <taxon>Basidiomycota</taxon>
        <taxon>Agaricomycotina</taxon>
        <taxon>Agaricomycetes</taxon>
        <taxon>Agaricomycetidae</taxon>
        <taxon>Agaricales</taxon>
        <taxon>Tricholomatineae</taxon>
        <taxon>Lyophyllaceae</taxon>
        <taxon>Sphagnurus</taxon>
    </lineage>
</organism>
<dbReference type="AlphaFoldDB" id="A0A9P7FPA7"/>
<name>A0A9P7FPA7_9AGAR</name>
<comment type="caution">
    <text evidence="7">The sequence shown here is derived from an EMBL/GenBank/DDBJ whole genome shotgun (WGS) entry which is preliminary data.</text>
</comment>
<evidence type="ECO:0000313" key="7">
    <source>
        <dbReference type="EMBL" id="KAG5634444.1"/>
    </source>
</evidence>
<keyword evidence="8" id="KW-1185">Reference proteome</keyword>
<dbReference type="GO" id="GO:0006487">
    <property type="term" value="P:protein N-linked glycosylation"/>
    <property type="evidence" value="ECO:0007669"/>
    <property type="project" value="UniProtKB-UniRule"/>
</dbReference>
<evidence type="ECO:0000256" key="1">
    <source>
        <dbReference type="ARBA" id="ARBA00004141"/>
    </source>
</evidence>
<keyword evidence="5 6" id="KW-0472">Membrane</keyword>
<sequence>MSSSYSSTHALYAALPPFSPVVPVALLPYLAALLLASTFALAFYFSTLPKDIIPLRETAVASTASILAGFGVVALFCSAGVYV</sequence>
<dbReference type="GO" id="GO:0008250">
    <property type="term" value="C:oligosaccharyltransferase complex"/>
    <property type="evidence" value="ECO:0007669"/>
    <property type="project" value="UniProtKB-UniRule"/>
</dbReference>
<protein>
    <recommendedName>
        <fullName evidence="6">Dolichyl-diphosphooligosaccharide-protein glycosyltransferase subunit OST5</fullName>
    </recommendedName>
</protein>
<dbReference type="OrthoDB" id="2503643at2759"/>
<dbReference type="EMBL" id="JABCKI010006408">
    <property type="protein sequence ID" value="KAG5634444.1"/>
    <property type="molecule type" value="Genomic_DNA"/>
</dbReference>
<reference evidence="7" key="2">
    <citation type="submission" date="2021-10" db="EMBL/GenBank/DDBJ databases">
        <title>Phylogenomics reveals ancestral predisposition of the termite-cultivated fungus Termitomyces towards a domesticated lifestyle.</title>
        <authorList>
            <person name="Auxier B."/>
            <person name="Grum-Grzhimaylo A."/>
            <person name="Cardenas M.E."/>
            <person name="Lodge J.D."/>
            <person name="Laessoe T."/>
            <person name="Pedersen O."/>
            <person name="Smith M.E."/>
            <person name="Kuyper T.W."/>
            <person name="Franco-Molano E.A."/>
            <person name="Baroni T.J."/>
            <person name="Aanen D.K."/>
        </authorList>
    </citation>
    <scope>NUCLEOTIDE SEQUENCE</scope>
    <source>
        <strain evidence="7">D49</strain>
    </source>
</reference>
<gene>
    <name evidence="7" type="ORF">H0H81_001918</name>
</gene>
<feature type="transmembrane region" description="Helical" evidence="6">
    <location>
        <begin position="26"/>
        <end position="46"/>
    </location>
</feature>
<comment type="similarity">
    <text evidence="2 6">Belongs to the OST5 family.</text>
</comment>
<evidence type="ECO:0000256" key="4">
    <source>
        <dbReference type="ARBA" id="ARBA00022989"/>
    </source>
</evidence>
<comment type="subcellular location">
    <subcellularLocation>
        <location evidence="1 6">Membrane</location>
        <topology evidence="1 6">Multi-pass membrane protein</topology>
    </subcellularLocation>
</comment>
<comment type="subunit">
    <text evidence="6">Component of the oligosaccharyltransferase (OST) complex.</text>
</comment>
<evidence type="ECO:0000256" key="5">
    <source>
        <dbReference type="ARBA" id="ARBA00023136"/>
    </source>
</evidence>
<reference evidence="7" key="1">
    <citation type="submission" date="2021-02" db="EMBL/GenBank/DDBJ databases">
        <authorList>
            <person name="Nieuwenhuis M."/>
            <person name="Van De Peppel L.J.J."/>
        </authorList>
    </citation>
    <scope>NUCLEOTIDE SEQUENCE</scope>
    <source>
        <strain evidence="7">D49</strain>
    </source>
</reference>
<dbReference type="Proteomes" id="UP000717328">
    <property type="component" value="Unassembled WGS sequence"/>
</dbReference>
<keyword evidence="4 6" id="KW-1133">Transmembrane helix</keyword>
<accession>A0A9P7FPA7</accession>
<comment type="function">
    <text evidence="6">Subunit of the oligosaccharyl transferase (OST) complex that catalyzes the initial transfer of a defined glycan (Glc(3)Man(9)GlcNAc(2) in eukaryotes) from the lipid carrier dolichol-pyrophosphate to an asparagine residue within an Asn-X-Ser/Thr consensus motif in nascent polypeptide chains, the first step in protein N-glycosylation. N-glycosylation occurs cotranslationally and the complex associates with the Sec61 complex at the channel-forming translocon complex that mediates protein translocation across the endoplasmic reticulum (ER). All subunits are required for a maximal enzyme activity.</text>
</comment>
<evidence type="ECO:0000256" key="2">
    <source>
        <dbReference type="ARBA" id="ARBA00009825"/>
    </source>
</evidence>
<proteinExistence type="inferred from homology"/>
<dbReference type="InterPro" id="IPR007915">
    <property type="entry name" value="TMEM258/Ost5"/>
</dbReference>
<dbReference type="Pfam" id="PF05251">
    <property type="entry name" value="Ost5"/>
    <property type="match status" value="1"/>
</dbReference>
<evidence type="ECO:0000256" key="3">
    <source>
        <dbReference type="ARBA" id="ARBA00022692"/>
    </source>
</evidence>